<dbReference type="KEGG" id="npz:ACX27_29830"/>
<dbReference type="SUPFAM" id="SSF51197">
    <property type="entry name" value="Clavaminate synthase-like"/>
    <property type="match status" value="1"/>
</dbReference>
<dbReference type="PRINTS" id="PR00682">
    <property type="entry name" value="IPNSYNTHASE"/>
</dbReference>
<evidence type="ECO:0000313" key="5">
    <source>
        <dbReference type="Proteomes" id="UP000062645"/>
    </source>
</evidence>
<comment type="pathway">
    <text evidence="1">Antibiotic biosynthesis.</text>
</comment>
<dbReference type="EMBL" id="CP012036">
    <property type="protein sequence ID" value="ALF56102.1"/>
    <property type="molecule type" value="Genomic_DNA"/>
</dbReference>
<dbReference type="GO" id="GO:0016491">
    <property type="term" value="F:oxidoreductase activity"/>
    <property type="evidence" value="ECO:0007669"/>
    <property type="project" value="UniProtKB-KW"/>
</dbReference>
<comment type="similarity">
    <text evidence="2">Belongs to the iron/ascorbate-dependent oxidoreductase family.</text>
</comment>
<keyword evidence="2" id="KW-0479">Metal-binding</keyword>
<dbReference type="OrthoDB" id="21825at2"/>
<keyword evidence="2" id="KW-0560">Oxidoreductase</keyword>
<feature type="domain" description="Fe2OG dioxygenase" evidence="3">
    <location>
        <begin position="176"/>
        <end position="276"/>
    </location>
</feature>
<evidence type="ECO:0000313" key="4">
    <source>
        <dbReference type="EMBL" id="ALF56102.1"/>
    </source>
</evidence>
<dbReference type="Pfam" id="PF03171">
    <property type="entry name" value="2OG-FeII_Oxy"/>
    <property type="match status" value="1"/>
</dbReference>
<dbReference type="STRING" id="224013.ACX27_29830"/>
<evidence type="ECO:0000256" key="1">
    <source>
        <dbReference type="ARBA" id="ARBA00004792"/>
    </source>
</evidence>
<dbReference type="GO" id="GO:0046872">
    <property type="term" value="F:metal ion binding"/>
    <property type="evidence" value="ECO:0007669"/>
    <property type="project" value="UniProtKB-KW"/>
</dbReference>
<dbReference type="RefSeq" id="WP_062297888.1">
    <property type="nucleotide sequence ID" value="NZ_CP012036.1"/>
</dbReference>
<evidence type="ECO:0000256" key="2">
    <source>
        <dbReference type="RuleBase" id="RU003682"/>
    </source>
</evidence>
<accession>A0A0M4SW78</accession>
<name>A0A0M4SW78_9NOSO</name>
<dbReference type="AlphaFoldDB" id="A0A0M4SW78"/>
<reference evidence="4 5" key="2">
    <citation type="journal article" date="2016" name="Genome Announc.">
        <title>Draft Genome Sequence of the N2-Fixing Cyanobacterium Nostoc piscinale CENA21, Isolated from the Brazilian Amazon Floodplain.</title>
        <authorList>
            <person name="Leao T."/>
            <person name="Guimaraes P.I."/>
            <person name="de Melo A.G."/>
            <person name="Ramos R.T."/>
            <person name="Leao P.N."/>
            <person name="Silva A."/>
            <person name="Fiore M.F."/>
            <person name="Schneider M.P."/>
        </authorList>
    </citation>
    <scope>NUCLEOTIDE SEQUENCE [LARGE SCALE GENOMIC DNA]</scope>
    <source>
        <strain evidence="4 5">CENA21</strain>
    </source>
</reference>
<dbReference type="InterPro" id="IPR005123">
    <property type="entry name" value="Oxoglu/Fe-dep_dioxygenase_dom"/>
</dbReference>
<protein>
    <submittedName>
        <fullName evidence="4">Iron oxidase</fullName>
    </submittedName>
</protein>
<reference evidence="5" key="1">
    <citation type="submission" date="2015-07" db="EMBL/GenBank/DDBJ databases">
        <title>Genome Of Nitrogen-Fixing Cyanobacterium Nostoc piscinale CENA21 From Solimoes/Amazon River Floodplain Sediments And Comparative Genomics To Uncover Biosynthetic Natural Products Potential.</title>
        <authorList>
            <person name="Leao T.F."/>
            <person name="Leao P.N."/>
            <person name="Guimaraes P.I."/>
            <person name="de Melo A.G.C."/>
            <person name="Ramos R.T.J."/>
            <person name="Silva A."/>
            <person name="Fiore M.F."/>
            <person name="Schneider M.P.C."/>
        </authorList>
    </citation>
    <scope>NUCLEOTIDE SEQUENCE [LARGE SCALE GENOMIC DNA]</scope>
    <source>
        <strain evidence="5">CENA21</strain>
    </source>
</reference>
<dbReference type="Pfam" id="PF14226">
    <property type="entry name" value="DIOX_N"/>
    <property type="match status" value="1"/>
</dbReference>
<evidence type="ECO:0000259" key="3">
    <source>
        <dbReference type="PROSITE" id="PS51471"/>
    </source>
</evidence>
<dbReference type="PANTHER" id="PTHR47990">
    <property type="entry name" value="2-OXOGLUTARATE (2OG) AND FE(II)-DEPENDENT OXYGENASE SUPERFAMILY PROTEIN-RELATED"/>
    <property type="match status" value="1"/>
</dbReference>
<dbReference type="InterPro" id="IPR050231">
    <property type="entry name" value="Iron_ascorbate_oxido_reductase"/>
</dbReference>
<organism evidence="4 5">
    <name type="scientific">Nostoc piscinale CENA21</name>
    <dbReference type="NCBI Taxonomy" id="224013"/>
    <lineage>
        <taxon>Bacteria</taxon>
        <taxon>Bacillati</taxon>
        <taxon>Cyanobacteriota</taxon>
        <taxon>Cyanophyceae</taxon>
        <taxon>Nostocales</taxon>
        <taxon>Nostocaceae</taxon>
        <taxon>Nostoc</taxon>
    </lineage>
</organism>
<sequence>MINSHVQVPIIDINALVSQTSKSYSVMAEQIRQACQDYGFFYIVGHGVDEQLQKQLENLSQQFFAQDEDTKLQIRMSLGGKAWRGYFPVGNELTSGKPDLKEGIYFGAELEDNHPLVKAGTLMHGRNLFPSNIPQLRETVLEYMHLMTQLGHRLMAGIALSLGLEESYFADRYTQDPLILFRIFNYPPNSSSQSQWGVGEHTDYGVLTILKQDNIGGLQVKSKSGWIDAPPIPNSFVCNIGDMLDRMTQGLYRSTPHRVRNLSTSNRLSFPFFFDPNFNVEVKPIELNNVVVNDDKSDRWDKASVHEFSGTYGDYLLNKVSKVFPELPQTVL</sequence>
<dbReference type="InterPro" id="IPR026992">
    <property type="entry name" value="DIOX_N"/>
</dbReference>
<dbReference type="PATRIC" id="fig|224013.5.peg.7122"/>
<keyword evidence="2" id="KW-0408">Iron</keyword>
<gene>
    <name evidence="4" type="ORF">ACX27_29830</name>
</gene>
<dbReference type="Gene3D" id="2.60.120.330">
    <property type="entry name" value="B-lactam Antibiotic, Isopenicillin N Synthase, Chain"/>
    <property type="match status" value="1"/>
</dbReference>
<dbReference type="Proteomes" id="UP000062645">
    <property type="component" value="Chromosome"/>
</dbReference>
<proteinExistence type="inferred from homology"/>
<dbReference type="InterPro" id="IPR044861">
    <property type="entry name" value="IPNS-like_FE2OG_OXY"/>
</dbReference>
<dbReference type="InterPro" id="IPR027443">
    <property type="entry name" value="IPNS-like_sf"/>
</dbReference>
<dbReference type="PROSITE" id="PS51471">
    <property type="entry name" value="FE2OG_OXY"/>
    <property type="match status" value="1"/>
</dbReference>
<keyword evidence="5" id="KW-1185">Reference proteome</keyword>